<evidence type="ECO:0000256" key="1">
    <source>
        <dbReference type="SAM" id="MobiDB-lite"/>
    </source>
</evidence>
<evidence type="ECO:0000256" key="2">
    <source>
        <dbReference type="SAM" id="Phobius"/>
    </source>
</evidence>
<feature type="compositionally biased region" description="Low complexity" evidence="1">
    <location>
        <begin position="102"/>
        <end position="143"/>
    </location>
</feature>
<name>A0ABU3AVN9_9ACTN</name>
<feature type="region of interest" description="Disordered" evidence="1">
    <location>
        <begin position="77"/>
        <end position="151"/>
    </location>
</feature>
<comment type="caution">
    <text evidence="3">The sequence shown here is derived from an EMBL/GenBank/DDBJ whole genome shotgun (WGS) entry which is preliminary data.</text>
</comment>
<feature type="region of interest" description="Disordered" evidence="1">
    <location>
        <begin position="1"/>
        <end position="38"/>
    </location>
</feature>
<reference evidence="3" key="1">
    <citation type="submission" date="2024-05" db="EMBL/GenBank/DDBJ databases">
        <title>30 novel species of actinomycetes from the DSMZ collection.</title>
        <authorList>
            <person name="Nouioui I."/>
        </authorList>
    </citation>
    <scope>NUCLEOTIDE SEQUENCE</scope>
    <source>
        <strain evidence="3">DSM 40712</strain>
    </source>
</reference>
<proteinExistence type="predicted"/>
<keyword evidence="2" id="KW-1133">Transmembrane helix</keyword>
<gene>
    <name evidence="3" type="ORF">RM812_28965</name>
</gene>
<keyword evidence="2" id="KW-0472">Membrane</keyword>
<accession>A0ABU3AVN9</accession>
<dbReference type="RefSeq" id="WP_311578613.1">
    <property type="nucleotide sequence ID" value="NZ_JAVRFH010000037.1"/>
</dbReference>
<keyword evidence="2" id="KW-0812">Transmembrane</keyword>
<protein>
    <submittedName>
        <fullName evidence="3">Uncharacterized protein</fullName>
    </submittedName>
</protein>
<evidence type="ECO:0000313" key="4">
    <source>
        <dbReference type="Proteomes" id="UP001180724"/>
    </source>
</evidence>
<dbReference type="Proteomes" id="UP001180724">
    <property type="component" value="Unassembled WGS sequence"/>
</dbReference>
<organism evidence="3 4">
    <name type="scientific">Streptomyces lancefieldiae</name>
    <dbReference type="NCBI Taxonomy" id="3075520"/>
    <lineage>
        <taxon>Bacteria</taxon>
        <taxon>Bacillati</taxon>
        <taxon>Actinomycetota</taxon>
        <taxon>Actinomycetes</taxon>
        <taxon>Kitasatosporales</taxon>
        <taxon>Streptomycetaceae</taxon>
        <taxon>Streptomyces</taxon>
    </lineage>
</organism>
<feature type="compositionally biased region" description="Gly residues" evidence="1">
    <location>
        <begin position="84"/>
        <end position="101"/>
    </location>
</feature>
<feature type="transmembrane region" description="Helical" evidence="2">
    <location>
        <begin position="49"/>
        <end position="71"/>
    </location>
</feature>
<keyword evidence="4" id="KW-1185">Reference proteome</keyword>
<dbReference type="EMBL" id="JAVRFH010000037">
    <property type="protein sequence ID" value="MDT0614214.1"/>
    <property type="molecule type" value="Genomic_DNA"/>
</dbReference>
<evidence type="ECO:0000313" key="3">
    <source>
        <dbReference type="EMBL" id="MDT0614214.1"/>
    </source>
</evidence>
<sequence>MHSEPAFESRAAVGEKPAHGRRRKRGNGSGGGPVFVDNSGRRARLLRRLGLLVGAVCVGYAAVLGLAFMGIGTSVGPSSLLPFGDGGGGQDGPGPGGGARPRGGLAPTGAPPTGTGRPGRPATTPSSTAAPSTAASSGAATATDRPDARTP</sequence>